<gene>
    <name evidence="3" type="ORF">SAMN05444336_111119</name>
</gene>
<keyword evidence="1" id="KW-0812">Transmembrane</keyword>
<dbReference type="EMBL" id="FNMZ01000011">
    <property type="protein sequence ID" value="SDX85724.1"/>
    <property type="molecule type" value="Genomic_DNA"/>
</dbReference>
<feature type="transmembrane region" description="Helical" evidence="1">
    <location>
        <begin position="159"/>
        <end position="179"/>
    </location>
</feature>
<reference evidence="3 4" key="1">
    <citation type="submission" date="2016-10" db="EMBL/GenBank/DDBJ databases">
        <authorList>
            <person name="de Groot N.N."/>
        </authorList>
    </citation>
    <scope>NUCLEOTIDE SEQUENCE [LARGE SCALE GENOMIC DNA]</scope>
    <source>
        <strain evidence="3 4">DSM 17890</strain>
    </source>
</reference>
<keyword evidence="2" id="KW-0732">Signal</keyword>
<keyword evidence="1" id="KW-1133">Transmembrane helix</keyword>
<accession>A0A1H3F6B0</accession>
<protein>
    <submittedName>
        <fullName evidence="3">VPLPA-CTERM protein sorting domain-containing protein</fullName>
    </submittedName>
</protein>
<name>A0A1H3F6B0_9RHOB</name>
<evidence type="ECO:0000256" key="2">
    <source>
        <dbReference type="SAM" id="SignalP"/>
    </source>
</evidence>
<evidence type="ECO:0000313" key="3">
    <source>
        <dbReference type="EMBL" id="SDX85724.1"/>
    </source>
</evidence>
<keyword evidence="1" id="KW-0472">Membrane</keyword>
<feature type="chain" id="PRO_5011679160" evidence="2">
    <location>
        <begin position="23"/>
        <end position="187"/>
    </location>
</feature>
<dbReference type="AlphaFoldDB" id="A0A1H3F6B0"/>
<organism evidence="3 4">
    <name type="scientific">Albimonas donghaensis</name>
    <dbReference type="NCBI Taxonomy" id="356660"/>
    <lineage>
        <taxon>Bacteria</taxon>
        <taxon>Pseudomonadati</taxon>
        <taxon>Pseudomonadota</taxon>
        <taxon>Alphaproteobacteria</taxon>
        <taxon>Rhodobacterales</taxon>
        <taxon>Paracoccaceae</taxon>
        <taxon>Albimonas</taxon>
    </lineage>
</organism>
<evidence type="ECO:0000256" key="1">
    <source>
        <dbReference type="SAM" id="Phobius"/>
    </source>
</evidence>
<dbReference type="Proteomes" id="UP000199118">
    <property type="component" value="Unassembled WGS sequence"/>
</dbReference>
<dbReference type="RefSeq" id="WP_092685067.1">
    <property type="nucleotide sequence ID" value="NZ_FNMZ01000011.1"/>
</dbReference>
<feature type="signal peptide" evidence="2">
    <location>
        <begin position="1"/>
        <end position="22"/>
    </location>
</feature>
<evidence type="ECO:0000313" key="4">
    <source>
        <dbReference type="Proteomes" id="UP000199118"/>
    </source>
</evidence>
<sequence>MLFKTSALLFAAAALSALPAHAIPAPGPTVLGDVVSGAFGVTGQTPFLDMTSTAIDPGAEFIYGGRVWADLSDEHLVIRFDFEGYTGESALTEWTIGDLDFAPAARVSAFALVSGPEKLVVGTSFTDDSLTASFADIFAAGYDGETTFSFAFATTPSAVPLPAALPLAGAGLAALGLVARRRRAPGA</sequence>
<proteinExistence type="predicted"/>
<keyword evidence="4" id="KW-1185">Reference proteome</keyword>